<feature type="chain" id="PRO_5013559370" evidence="1">
    <location>
        <begin position="20"/>
        <end position="427"/>
    </location>
</feature>
<name>A0A2G5SZY6_9PELO</name>
<keyword evidence="1" id="KW-0732">Signal</keyword>
<protein>
    <submittedName>
        <fullName evidence="2">Uncharacterized protein</fullName>
    </submittedName>
</protein>
<keyword evidence="3" id="KW-1185">Reference proteome</keyword>
<dbReference type="OrthoDB" id="5875034at2759"/>
<sequence>MMLMFSNFILLLYIVTVFSNSTTSHENEAKVVDVAVKAFTASSSNSPDVLTALNTLGPNTAVLFKSFLRIRPNVSQTLDLMLQRDEYKELINFNRPTDALWNNFADRFGVGIFRMLKDNSLKATLPMMALSELSSQYYNPKFHKHNGFIPAFEQVCLDYESGPRSITKYLVSRLVTECQTPLTPEDAKEIASHRVYFMQVLLRLQVLIDKTVPDLGLYLAEFILIRNQFKRDILSEQLCSFTQQYFYYKDAIKALFNELRTKASIENNQWEDNKPSMNCLLKHLFLSFNFNHRAMVAFADKLRNELINLTQHAAICATIMYKKDEEAIEQYQNVIVNDITRIGTHVSQYFNNSLLSAWPSTHNGILKEQMLLNSPNSTNVDQNKLKMVTNLTRSLLANTGLPKCVFVLYWWKLEVSSLHNTKTSTFC</sequence>
<evidence type="ECO:0000313" key="2">
    <source>
        <dbReference type="EMBL" id="PIC20607.1"/>
    </source>
</evidence>
<gene>
    <name evidence="2" type="primary">Cnig_chr_X.g25746</name>
    <name evidence="2" type="ORF">B9Z55_025746</name>
</gene>
<comment type="caution">
    <text evidence="2">The sequence shown here is derived from an EMBL/GenBank/DDBJ whole genome shotgun (WGS) entry which is preliminary data.</text>
</comment>
<evidence type="ECO:0000313" key="3">
    <source>
        <dbReference type="Proteomes" id="UP000230233"/>
    </source>
</evidence>
<dbReference type="Proteomes" id="UP000230233">
    <property type="component" value="Chromosome X"/>
</dbReference>
<proteinExistence type="predicted"/>
<organism evidence="2 3">
    <name type="scientific">Caenorhabditis nigoni</name>
    <dbReference type="NCBI Taxonomy" id="1611254"/>
    <lineage>
        <taxon>Eukaryota</taxon>
        <taxon>Metazoa</taxon>
        <taxon>Ecdysozoa</taxon>
        <taxon>Nematoda</taxon>
        <taxon>Chromadorea</taxon>
        <taxon>Rhabditida</taxon>
        <taxon>Rhabditina</taxon>
        <taxon>Rhabditomorpha</taxon>
        <taxon>Rhabditoidea</taxon>
        <taxon>Rhabditidae</taxon>
        <taxon>Peloderinae</taxon>
        <taxon>Caenorhabditis</taxon>
    </lineage>
</organism>
<feature type="signal peptide" evidence="1">
    <location>
        <begin position="1"/>
        <end position="19"/>
    </location>
</feature>
<dbReference type="EMBL" id="PDUG01000006">
    <property type="protein sequence ID" value="PIC20607.1"/>
    <property type="molecule type" value="Genomic_DNA"/>
</dbReference>
<reference evidence="3" key="1">
    <citation type="submission" date="2017-10" db="EMBL/GenBank/DDBJ databases">
        <title>Rapid genome shrinkage in a self-fertile nematode reveals novel sperm competition proteins.</title>
        <authorList>
            <person name="Yin D."/>
            <person name="Schwarz E.M."/>
            <person name="Thomas C.G."/>
            <person name="Felde R.L."/>
            <person name="Korf I.F."/>
            <person name="Cutter A.D."/>
            <person name="Schartner C.M."/>
            <person name="Ralston E.J."/>
            <person name="Meyer B.J."/>
            <person name="Haag E.S."/>
        </authorList>
    </citation>
    <scope>NUCLEOTIDE SEQUENCE [LARGE SCALE GENOMIC DNA]</scope>
    <source>
        <strain evidence="3">JU1422</strain>
    </source>
</reference>
<accession>A0A2G5SZY6</accession>
<dbReference type="AlphaFoldDB" id="A0A2G5SZY6"/>
<evidence type="ECO:0000256" key="1">
    <source>
        <dbReference type="SAM" id="SignalP"/>
    </source>
</evidence>